<dbReference type="PROSITE" id="PS00463">
    <property type="entry name" value="ZN2_CY6_FUNGAL_1"/>
    <property type="match status" value="1"/>
</dbReference>
<evidence type="ECO:0000259" key="7">
    <source>
        <dbReference type="PROSITE" id="PS50048"/>
    </source>
</evidence>
<feature type="domain" description="Zn(2)-C6 fungal-type" evidence="7">
    <location>
        <begin position="24"/>
        <end position="55"/>
    </location>
</feature>
<name>A0ABR4HT69_9EURO</name>
<dbReference type="SUPFAM" id="SSF57701">
    <property type="entry name" value="Zn2/Cys6 DNA-binding domain"/>
    <property type="match status" value="1"/>
</dbReference>
<dbReference type="Proteomes" id="UP001610335">
    <property type="component" value="Unassembled WGS sequence"/>
</dbReference>
<dbReference type="CDD" id="cd12148">
    <property type="entry name" value="fungal_TF_MHR"/>
    <property type="match status" value="1"/>
</dbReference>
<evidence type="ECO:0000256" key="2">
    <source>
        <dbReference type="ARBA" id="ARBA00022833"/>
    </source>
</evidence>
<proteinExistence type="predicted"/>
<dbReference type="InterPro" id="IPR001138">
    <property type="entry name" value="Zn2Cys6_DnaBD"/>
</dbReference>
<keyword evidence="9" id="KW-1185">Reference proteome</keyword>
<evidence type="ECO:0000256" key="5">
    <source>
        <dbReference type="ARBA" id="ARBA00023163"/>
    </source>
</evidence>
<keyword evidence="5" id="KW-0804">Transcription</keyword>
<keyword evidence="2" id="KW-0862">Zinc</keyword>
<organism evidence="8 9">
    <name type="scientific">Aspergillus cavernicola</name>
    <dbReference type="NCBI Taxonomy" id="176166"/>
    <lineage>
        <taxon>Eukaryota</taxon>
        <taxon>Fungi</taxon>
        <taxon>Dikarya</taxon>
        <taxon>Ascomycota</taxon>
        <taxon>Pezizomycotina</taxon>
        <taxon>Eurotiomycetes</taxon>
        <taxon>Eurotiomycetidae</taxon>
        <taxon>Eurotiales</taxon>
        <taxon>Aspergillaceae</taxon>
        <taxon>Aspergillus</taxon>
        <taxon>Aspergillus subgen. Nidulantes</taxon>
    </lineage>
</organism>
<evidence type="ECO:0000256" key="3">
    <source>
        <dbReference type="ARBA" id="ARBA00023015"/>
    </source>
</evidence>
<dbReference type="EMBL" id="JBFXLS010000088">
    <property type="protein sequence ID" value="KAL2817932.1"/>
    <property type="molecule type" value="Genomic_DNA"/>
</dbReference>
<gene>
    <name evidence="8" type="ORF">BDW59DRAFT_130268</name>
</gene>
<dbReference type="InterPro" id="IPR051430">
    <property type="entry name" value="Fungal_TF_Env_Response"/>
</dbReference>
<keyword evidence="4" id="KW-0238">DNA-binding</keyword>
<dbReference type="SMART" id="SM00906">
    <property type="entry name" value="Fungal_trans"/>
    <property type="match status" value="1"/>
</dbReference>
<dbReference type="PANTHER" id="PTHR31944:SF131">
    <property type="entry name" value="HEME-RESPONSIVE ZINC FINGER TRANSCRIPTION FACTOR HAP1"/>
    <property type="match status" value="1"/>
</dbReference>
<evidence type="ECO:0000313" key="8">
    <source>
        <dbReference type="EMBL" id="KAL2817932.1"/>
    </source>
</evidence>
<protein>
    <recommendedName>
        <fullName evidence="7">Zn(2)-C6 fungal-type domain-containing protein</fullName>
    </recommendedName>
</protein>
<dbReference type="SMART" id="SM00066">
    <property type="entry name" value="GAL4"/>
    <property type="match status" value="1"/>
</dbReference>
<keyword evidence="1" id="KW-0479">Metal-binding</keyword>
<evidence type="ECO:0000256" key="1">
    <source>
        <dbReference type="ARBA" id="ARBA00022723"/>
    </source>
</evidence>
<dbReference type="Pfam" id="PF04082">
    <property type="entry name" value="Fungal_trans"/>
    <property type="match status" value="1"/>
</dbReference>
<comment type="caution">
    <text evidence="8">The sequence shown here is derived from an EMBL/GenBank/DDBJ whole genome shotgun (WGS) entry which is preliminary data.</text>
</comment>
<accession>A0ABR4HT69</accession>
<reference evidence="8 9" key="1">
    <citation type="submission" date="2024-07" db="EMBL/GenBank/DDBJ databases">
        <title>Section-level genome sequencing and comparative genomics of Aspergillus sections Usti and Cavernicolus.</title>
        <authorList>
            <consortium name="Lawrence Berkeley National Laboratory"/>
            <person name="Nybo J.L."/>
            <person name="Vesth T.C."/>
            <person name="Theobald S."/>
            <person name="Frisvad J.C."/>
            <person name="Larsen T.O."/>
            <person name="Kjaerboelling I."/>
            <person name="Rothschild-Mancinelli K."/>
            <person name="Lyhne E.K."/>
            <person name="Kogle M.E."/>
            <person name="Barry K."/>
            <person name="Clum A."/>
            <person name="Na H."/>
            <person name="Ledsgaard L."/>
            <person name="Lin J."/>
            <person name="Lipzen A."/>
            <person name="Kuo A."/>
            <person name="Riley R."/>
            <person name="Mondo S."/>
            <person name="LaButti K."/>
            <person name="Haridas S."/>
            <person name="Pangalinan J."/>
            <person name="Salamov A.A."/>
            <person name="Simmons B.A."/>
            <person name="Magnuson J.K."/>
            <person name="Chen J."/>
            <person name="Drula E."/>
            <person name="Henrissat B."/>
            <person name="Wiebenga A."/>
            <person name="Lubbers R.J."/>
            <person name="Gomes A.C."/>
            <person name="Makela M.R."/>
            <person name="Stajich J."/>
            <person name="Grigoriev I.V."/>
            <person name="Mortensen U.H."/>
            <person name="De vries R.P."/>
            <person name="Baker S.E."/>
            <person name="Andersen M.R."/>
        </authorList>
    </citation>
    <scope>NUCLEOTIDE SEQUENCE [LARGE SCALE GENOMIC DNA]</scope>
    <source>
        <strain evidence="8 9">CBS 600.67</strain>
    </source>
</reference>
<dbReference type="InterPro" id="IPR036864">
    <property type="entry name" value="Zn2-C6_fun-type_DNA-bd_sf"/>
</dbReference>
<dbReference type="CDD" id="cd00067">
    <property type="entry name" value="GAL4"/>
    <property type="match status" value="1"/>
</dbReference>
<keyword evidence="3" id="KW-0805">Transcription regulation</keyword>
<dbReference type="Gene3D" id="4.10.240.10">
    <property type="entry name" value="Zn(2)-C6 fungal-type DNA-binding domain"/>
    <property type="match status" value="1"/>
</dbReference>
<evidence type="ECO:0000256" key="4">
    <source>
        <dbReference type="ARBA" id="ARBA00023125"/>
    </source>
</evidence>
<dbReference type="InterPro" id="IPR007219">
    <property type="entry name" value="XnlR_reg_dom"/>
</dbReference>
<evidence type="ECO:0000256" key="6">
    <source>
        <dbReference type="ARBA" id="ARBA00023242"/>
    </source>
</evidence>
<dbReference type="PROSITE" id="PS50048">
    <property type="entry name" value="ZN2_CY6_FUNGAL_2"/>
    <property type="match status" value="1"/>
</dbReference>
<sequence length="746" mass="83012">MSHRELGQTSAADSPRKRPRRVISCLRCRQKKLKCDRATPCENCCKAGCPSDCAFQHGPGGEPKRIRLDEPLVANRYVPPPNTTGAGIIESLQHRLTRLEALLCVPPDPTLPNISPSHDNATLSSAPHPYLETLVVKGTRTRYHGQNSRITLLNQFAEAKGFIKECTNDSTVLRLAKEVQFLQSKSRLPIGSPESISDVELSHELKLLQASLPPIEVCDHLLSLYSTNFEQVFRILHIPTLNRQYVQFVMGHDQDSRRFSAFIPQLTAVLAVAFPLVDQEFRRDHPTACEYLQGSAANLVRDWLQKRSRKQRTELATLQTAALVVLARRLRLESPEEVWCATGSLVRSAMVMGLHLDLSSWVDLSVYQKEVRRRLWISVVEMDLQASIESGMPVNIPDMNFGPLTPTNLNDVDYDEDTAELPPAKPLREWTDALTQIILTASIRQRTQAMSLVRTANLNPDSTEFVKQFWAIEACLGQIPPMLKLDPGLMFTERPSRVLNRILLDLYIRRPLLCLSQLVLKPENPDNQLSHAIQGASLHSSLSILAYQDYFDPTVADLDARNPIVYWDLFHTFCKLDMLQSALNVCGHITLAPNHSSTPLTKATLTLAVEHALDGLTRTLGQPGSNMKDILLLAVVLQTVQARGSNEEKKQFIQQGVTSALSACRQHLLSLSLQGFENWDVAGLPQMSSPSQLIFASVGDAGYMPLPQLSDILGNASALATEFDSFIGDSLGFDDGAFNPFFATYN</sequence>
<keyword evidence="6" id="KW-0539">Nucleus</keyword>
<dbReference type="PANTHER" id="PTHR31944">
    <property type="entry name" value="HEME-RESPONSIVE ZINC FINGER TRANSCRIPTION FACTOR HAP1"/>
    <property type="match status" value="1"/>
</dbReference>
<evidence type="ECO:0000313" key="9">
    <source>
        <dbReference type="Proteomes" id="UP001610335"/>
    </source>
</evidence>